<dbReference type="InterPro" id="IPR036388">
    <property type="entry name" value="WH-like_DNA-bd_sf"/>
</dbReference>
<comment type="caution">
    <text evidence="6">The sequence shown here is derived from an EMBL/GenBank/DDBJ whole genome shotgun (WGS) entry which is preliminary data.</text>
</comment>
<dbReference type="PANTHER" id="PTHR43537">
    <property type="entry name" value="TRANSCRIPTIONAL REGULATOR, GNTR FAMILY"/>
    <property type="match status" value="1"/>
</dbReference>
<dbReference type="Gene3D" id="1.10.10.10">
    <property type="entry name" value="Winged helix-like DNA-binding domain superfamily/Winged helix DNA-binding domain"/>
    <property type="match status" value="1"/>
</dbReference>
<dbReference type="EMBL" id="VSSQ01014267">
    <property type="protein sequence ID" value="MPM53288.1"/>
    <property type="molecule type" value="Genomic_DNA"/>
</dbReference>
<dbReference type="Pfam" id="PF07729">
    <property type="entry name" value="FCD"/>
    <property type="match status" value="1"/>
</dbReference>
<reference evidence="6" key="1">
    <citation type="submission" date="2019-08" db="EMBL/GenBank/DDBJ databases">
        <authorList>
            <person name="Kucharzyk K."/>
            <person name="Murdoch R.W."/>
            <person name="Higgins S."/>
            <person name="Loffler F."/>
        </authorList>
    </citation>
    <scope>NUCLEOTIDE SEQUENCE</scope>
</reference>
<dbReference type="Pfam" id="PF00392">
    <property type="entry name" value="GntR"/>
    <property type="match status" value="1"/>
</dbReference>
<dbReference type="SUPFAM" id="SSF46785">
    <property type="entry name" value="Winged helix' DNA-binding domain"/>
    <property type="match status" value="1"/>
</dbReference>
<gene>
    <name evidence="6" type="ORF">SDC9_100055</name>
</gene>
<dbReference type="AlphaFoldDB" id="A0A645AKN0"/>
<name>A0A645AKN0_9ZZZZ</name>
<accession>A0A645AKN0</accession>
<evidence type="ECO:0000259" key="5">
    <source>
        <dbReference type="PROSITE" id="PS50949"/>
    </source>
</evidence>
<dbReference type="InterPro" id="IPR036390">
    <property type="entry name" value="WH_DNA-bd_sf"/>
</dbReference>
<evidence type="ECO:0000256" key="4">
    <source>
        <dbReference type="SAM" id="MobiDB-lite"/>
    </source>
</evidence>
<dbReference type="InterPro" id="IPR000524">
    <property type="entry name" value="Tscrpt_reg_HTH_GntR"/>
</dbReference>
<feature type="compositionally biased region" description="Basic and acidic residues" evidence="4">
    <location>
        <begin position="11"/>
        <end position="22"/>
    </location>
</feature>
<keyword evidence="2" id="KW-0238">DNA-binding</keyword>
<dbReference type="PANTHER" id="PTHR43537:SF5">
    <property type="entry name" value="UXU OPERON TRANSCRIPTIONAL REGULATOR"/>
    <property type="match status" value="1"/>
</dbReference>
<feature type="domain" description="HTH gntR-type" evidence="5">
    <location>
        <begin position="22"/>
        <end position="90"/>
    </location>
</feature>
<dbReference type="InterPro" id="IPR011711">
    <property type="entry name" value="GntR_C"/>
</dbReference>
<evidence type="ECO:0000256" key="3">
    <source>
        <dbReference type="ARBA" id="ARBA00023163"/>
    </source>
</evidence>
<keyword evidence="1" id="KW-0805">Transcription regulation</keyword>
<protein>
    <recommendedName>
        <fullName evidence="5">HTH gntR-type domain-containing protein</fullName>
    </recommendedName>
</protein>
<organism evidence="6">
    <name type="scientific">bioreactor metagenome</name>
    <dbReference type="NCBI Taxonomy" id="1076179"/>
    <lineage>
        <taxon>unclassified sequences</taxon>
        <taxon>metagenomes</taxon>
        <taxon>ecological metagenomes</taxon>
    </lineage>
</organism>
<dbReference type="GO" id="GO:0003700">
    <property type="term" value="F:DNA-binding transcription factor activity"/>
    <property type="evidence" value="ECO:0007669"/>
    <property type="project" value="InterPro"/>
</dbReference>
<dbReference type="InterPro" id="IPR008920">
    <property type="entry name" value="TF_FadR/GntR_C"/>
</dbReference>
<dbReference type="Gene3D" id="1.20.120.530">
    <property type="entry name" value="GntR ligand-binding domain-like"/>
    <property type="match status" value="1"/>
</dbReference>
<dbReference type="SMART" id="SM00895">
    <property type="entry name" value="FCD"/>
    <property type="match status" value="1"/>
</dbReference>
<dbReference type="SMART" id="SM00345">
    <property type="entry name" value="HTH_GNTR"/>
    <property type="match status" value="1"/>
</dbReference>
<feature type="region of interest" description="Disordered" evidence="4">
    <location>
        <begin position="1"/>
        <end position="22"/>
    </location>
</feature>
<dbReference type="SUPFAM" id="SSF48008">
    <property type="entry name" value="GntR ligand-binding domain-like"/>
    <property type="match status" value="1"/>
</dbReference>
<evidence type="ECO:0000256" key="2">
    <source>
        <dbReference type="ARBA" id="ARBA00023125"/>
    </source>
</evidence>
<dbReference type="PROSITE" id="PS50949">
    <property type="entry name" value="HTH_GNTR"/>
    <property type="match status" value="1"/>
</dbReference>
<sequence length="256" mass="29346">MDTQCVSIKHPQGDEPMAKKSQQAEERAFQTLFELIRTREIRPGERIYETDLTERFGMSRTPLRTALGRLVAEGVLFKTPGRKGYVLPVLSGNDMRDVFYARAALEGMAGFLLAEKCPEHAIENLTDIIRRQRELFDTGIRKGEYASLNGLFHFTLVELAGNGYITRAFSPVYWRSIMYTLLYATFYTGVEDVETPHHPRRPSREQHQEIVEAVKSRDGEHTRKIIEIHVLENCEYWKGDRSTEGAAAPAEPVERR</sequence>
<evidence type="ECO:0000313" key="6">
    <source>
        <dbReference type="EMBL" id="MPM53288.1"/>
    </source>
</evidence>
<keyword evidence="3" id="KW-0804">Transcription</keyword>
<proteinExistence type="predicted"/>
<evidence type="ECO:0000256" key="1">
    <source>
        <dbReference type="ARBA" id="ARBA00023015"/>
    </source>
</evidence>
<dbReference type="GO" id="GO:0003677">
    <property type="term" value="F:DNA binding"/>
    <property type="evidence" value="ECO:0007669"/>
    <property type="project" value="UniProtKB-KW"/>
</dbReference>